<dbReference type="PANTHER" id="PTHR30009:SF8">
    <property type="entry name" value="PTS SYSTEM, IIBC COMPONENT"/>
    <property type="match status" value="1"/>
</dbReference>
<feature type="transmembrane region" description="Helical" evidence="9">
    <location>
        <begin position="196"/>
        <end position="216"/>
    </location>
</feature>
<evidence type="ECO:0000256" key="4">
    <source>
        <dbReference type="ARBA" id="ARBA00022597"/>
    </source>
</evidence>
<keyword evidence="8 9" id="KW-0472">Membrane</keyword>
<keyword evidence="7 9" id="KW-1133">Transmembrane helix</keyword>
<evidence type="ECO:0000259" key="10">
    <source>
        <dbReference type="PROSITE" id="PS51103"/>
    </source>
</evidence>
<proteinExistence type="predicted"/>
<dbReference type="AlphaFoldDB" id="A0A4P7AJ46"/>
<feature type="transmembrane region" description="Helical" evidence="9">
    <location>
        <begin position="75"/>
        <end position="98"/>
    </location>
</feature>
<dbReference type="EMBL" id="CP038013">
    <property type="protein sequence ID" value="QBQ07676.1"/>
    <property type="molecule type" value="Genomic_DNA"/>
</dbReference>
<evidence type="ECO:0000256" key="3">
    <source>
        <dbReference type="ARBA" id="ARBA00022475"/>
    </source>
</evidence>
<dbReference type="GO" id="GO:0009401">
    <property type="term" value="P:phosphoenolpyruvate-dependent sugar phosphotransferase system"/>
    <property type="evidence" value="ECO:0007669"/>
    <property type="project" value="UniProtKB-KW"/>
</dbReference>
<dbReference type="PANTHER" id="PTHR30009">
    <property type="entry name" value="CYTOCHROME C-TYPE SYNTHESIS PROTEIN AND PTS TRANSMEMBRANE COMPONENT"/>
    <property type="match status" value="1"/>
</dbReference>
<evidence type="ECO:0000256" key="8">
    <source>
        <dbReference type="ARBA" id="ARBA00023136"/>
    </source>
</evidence>
<dbReference type="KEGG" id="sgq:SGLAD_v1c04770"/>
<keyword evidence="3" id="KW-1003">Cell membrane</keyword>
<feature type="transmembrane region" description="Helical" evidence="9">
    <location>
        <begin position="498"/>
        <end position="520"/>
    </location>
</feature>
<evidence type="ECO:0000256" key="9">
    <source>
        <dbReference type="SAM" id="Phobius"/>
    </source>
</evidence>
<sequence length="649" mass="73901">MNNKLRKKINKEMKYSSVFKSFELSWYTKNSLKTFMRKLGSTFGFVIILMPVFGVILSIGNLLNTYNAPKVLSNLFTNIGTLLFTNIGLWFAIALTIGFTNNKGVAVYSSIIFYFAFTLTMAAFIQTKNTNNNTFDILFWKNLEQKIYLTSIFGFLTFNTGVIGGFLSGAITTLIYNRFKETKLIVGLEFFSKEKFVLVLIPFVAILFAILWLIFWPSIGYSLRFLGMGLANSPTGLDSFIFATVSRFLTPFGAGMLIHSPLWYTELGGSLRNYEGQLFAQYLLRTQPGNISWLSEFVDMLMSQKPGSWAQTSVEDFINASNLTSDAKKEIISLLSNWHYNVGDYQGSAINLLDLRGDQVIAANVINNNYITMQDCWNVGLRVSRFIAAGFANSIFVLPAIGLAIFLQIDKKDRKKYIGSFIIAFASSALLGITEPLEYMFCYICPIFYFGVYSPMLGIIGAISSIAQLKLGTTFSTGLFDLIFNGAIPTIAGQNTRIWLVPILGVIFGVIEFTMAYFYFKYTKFDPFEKYLSKKDTIKANINELKLNLYSYKNIKNIKVEDNKLILITNKPINIEFIEKWFSNVKFNSDCEYKMTIKKEFQETIEVLFESLKESNNLSKFKKEDKKAFLTCKKDYKRYKKSLKKIPIN</sequence>
<dbReference type="GO" id="GO:0008982">
    <property type="term" value="F:protein-N(PI)-phosphohistidine-sugar phosphotransferase activity"/>
    <property type="evidence" value="ECO:0007669"/>
    <property type="project" value="InterPro"/>
</dbReference>
<evidence type="ECO:0000256" key="2">
    <source>
        <dbReference type="ARBA" id="ARBA00022448"/>
    </source>
</evidence>
<organism evidence="11 12">
    <name type="scientific">Spiroplasma gladiatoris</name>
    <dbReference type="NCBI Taxonomy" id="2143"/>
    <lineage>
        <taxon>Bacteria</taxon>
        <taxon>Bacillati</taxon>
        <taxon>Mycoplasmatota</taxon>
        <taxon>Mollicutes</taxon>
        <taxon>Entomoplasmatales</taxon>
        <taxon>Spiroplasmataceae</taxon>
        <taxon>Spiroplasma</taxon>
    </lineage>
</organism>
<dbReference type="GO" id="GO:0005886">
    <property type="term" value="C:plasma membrane"/>
    <property type="evidence" value="ECO:0007669"/>
    <property type="project" value="UniProtKB-SubCell"/>
</dbReference>
<evidence type="ECO:0000256" key="5">
    <source>
        <dbReference type="ARBA" id="ARBA00022683"/>
    </source>
</evidence>
<feature type="transmembrane region" description="Helical" evidence="9">
    <location>
        <begin position="39"/>
        <end position="63"/>
    </location>
</feature>
<dbReference type="GO" id="GO:0090563">
    <property type="term" value="F:protein-phosphocysteine-sugar phosphotransferase activity"/>
    <property type="evidence" value="ECO:0007669"/>
    <property type="project" value="TreeGrafter"/>
</dbReference>
<keyword evidence="5" id="KW-0598">Phosphotransferase system</keyword>
<dbReference type="InterPro" id="IPR003352">
    <property type="entry name" value="PTS_EIIC"/>
</dbReference>
<feature type="transmembrane region" description="Helical" evidence="9">
    <location>
        <begin position="386"/>
        <end position="405"/>
    </location>
</feature>
<evidence type="ECO:0000256" key="7">
    <source>
        <dbReference type="ARBA" id="ARBA00022989"/>
    </source>
</evidence>
<feature type="domain" description="PTS EIIC type-1" evidence="10">
    <location>
        <begin position="30"/>
        <end position="532"/>
    </location>
</feature>
<keyword evidence="2" id="KW-0813">Transport</keyword>
<feature type="transmembrane region" description="Helical" evidence="9">
    <location>
        <begin position="475"/>
        <end position="492"/>
    </location>
</feature>
<accession>A0A4P7AJ46</accession>
<dbReference type="Pfam" id="PF02378">
    <property type="entry name" value="PTS_EIIC"/>
    <property type="match status" value="2"/>
</dbReference>
<feature type="transmembrane region" description="Helical" evidence="9">
    <location>
        <begin position="105"/>
        <end position="127"/>
    </location>
</feature>
<protein>
    <submittedName>
        <fullName evidence="11">PTS system, glucose-specific IIBC component</fullName>
    </submittedName>
</protein>
<dbReference type="RefSeq" id="WP_134297466.1">
    <property type="nucleotide sequence ID" value="NZ_CP038013.1"/>
</dbReference>
<evidence type="ECO:0000256" key="6">
    <source>
        <dbReference type="ARBA" id="ARBA00022692"/>
    </source>
</evidence>
<reference evidence="11 12" key="1">
    <citation type="submission" date="2019-03" db="EMBL/GenBank/DDBJ databases">
        <title>Complete genome sequence of Spiroplasma gladiatoris TG-1 (DSM 22552).</title>
        <authorList>
            <person name="Lin Y.-C."/>
            <person name="Chou L."/>
            <person name="Kuo C.-H."/>
        </authorList>
    </citation>
    <scope>NUCLEOTIDE SEQUENCE [LARGE SCALE GENOMIC DNA]</scope>
    <source>
        <strain evidence="11 12">TG-1</strain>
    </source>
</reference>
<gene>
    <name evidence="11" type="primary">ptsG</name>
    <name evidence="11" type="ORF">SGLAD_v1c04770</name>
</gene>
<evidence type="ECO:0000256" key="1">
    <source>
        <dbReference type="ARBA" id="ARBA00004651"/>
    </source>
</evidence>
<evidence type="ECO:0000313" key="11">
    <source>
        <dbReference type="EMBL" id="QBQ07676.1"/>
    </source>
</evidence>
<dbReference type="OrthoDB" id="9764327at2"/>
<evidence type="ECO:0000313" key="12">
    <source>
        <dbReference type="Proteomes" id="UP000294309"/>
    </source>
</evidence>
<dbReference type="InterPro" id="IPR013013">
    <property type="entry name" value="PTS_EIIC_1"/>
</dbReference>
<feature type="transmembrane region" description="Helical" evidence="9">
    <location>
        <begin position="417"/>
        <end position="434"/>
    </location>
</feature>
<dbReference type="Proteomes" id="UP000294309">
    <property type="component" value="Chromosome"/>
</dbReference>
<dbReference type="PROSITE" id="PS51103">
    <property type="entry name" value="PTS_EIIC_TYPE_1"/>
    <property type="match status" value="1"/>
</dbReference>
<feature type="transmembrane region" description="Helical" evidence="9">
    <location>
        <begin position="147"/>
        <end position="176"/>
    </location>
</feature>
<keyword evidence="6 9" id="KW-0812">Transmembrane</keyword>
<comment type="subcellular location">
    <subcellularLocation>
        <location evidence="1">Cell membrane</location>
        <topology evidence="1">Multi-pass membrane protein</topology>
    </subcellularLocation>
</comment>
<feature type="transmembrane region" description="Helical" evidence="9">
    <location>
        <begin position="440"/>
        <end position="463"/>
    </location>
</feature>
<keyword evidence="4" id="KW-0762">Sugar transport</keyword>
<dbReference type="InterPro" id="IPR050429">
    <property type="entry name" value="PTS_Glucose_EIICBA"/>
</dbReference>
<name>A0A4P7AJ46_9MOLU</name>
<keyword evidence="12" id="KW-1185">Reference proteome</keyword>